<dbReference type="InterPro" id="IPR013532">
    <property type="entry name" value="Opioid_neuropept"/>
</dbReference>
<evidence type="ECO:0000259" key="12">
    <source>
        <dbReference type="SMART" id="SM01365"/>
    </source>
</evidence>
<evidence type="ECO:0000313" key="13">
    <source>
        <dbReference type="Ensembl" id="ENSDCDP00010015163.1"/>
    </source>
</evidence>
<evidence type="ECO:0000313" key="14">
    <source>
        <dbReference type="Proteomes" id="UP000694580"/>
    </source>
</evidence>
<dbReference type="Proteomes" id="UP000694580">
    <property type="component" value="Chromosome 14"/>
</dbReference>
<dbReference type="GeneID" id="114763432"/>
<evidence type="ECO:0000256" key="9">
    <source>
        <dbReference type="ARBA" id="ARBA00023205"/>
    </source>
</evidence>
<evidence type="ECO:0000256" key="7">
    <source>
        <dbReference type="ARBA" id="ARBA00022702"/>
    </source>
</evidence>
<reference evidence="13" key="2">
    <citation type="submission" date="2025-08" db="UniProtKB">
        <authorList>
            <consortium name="Ensembl"/>
        </authorList>
    </citation>
    <scope>IDENTIFICATION</scope>
</reference>
<keyword evidence="6" id="KW-0165">Cleavage on pair of basic residues</keyword>
<feature type="domain" description="Pro-opiomelanocortin/corticotropin ACTH central region" evidence="11">
    <location>
        <begin position="108"/>
        <end position="146"/>
    </location>
</feature>
<evidence type="ECO:0000256" key="2">
    <source>
        <dbReference type="ARBA" id="ARBA00003192"/>
    </source>
</evidence>
<dbReference type="PANTHER" id="PTHR11416:SF7">
    <property type="entry name" value="PRO-OPIOMELANOCORTIN"/>
    <property type="match status" value="1"/>
</dbReference>
<evidence type="ECO:0008006" key="15">
    <source>
        <dbReference type="Google" id="ProtNLM"/>
    </source>
</evidence>
<evidence type="ECO:0000256" key="5">
    <source>
        <dbReference type="ARBA" id="ARBA00022525"/>
    </source>
</evidence>
<keyword evidence="14" id="KW-1185">Reference proteome</keyword>
<dbReference type="GeneTree" id="ENSGT00390000016811"/>
<name>A0AAY4B2D5_9TELE</name>
<dbReference type="InterPro" id="IPR013593">
    <property type="entry name" value="Melanocortin_N"/>
</dbReference>
<comment type="subcellular location">
    <subcellularLocation>
        <location evidence="3">Secreted</location>
    </subcellularLocation>
</comment>
<dbReference type="GO" id="GO:0005184">
    <property type="term" value="F:neuropeptide hormone activity"/>
    <property type="evidence" value="ECO:0007669"/>
    <property type="project" value="TreeGrafter"/>
</dbReference>
<evidence type="ECO:0000256" key="1">
    <source>
        <dbReference type="ARBA" id="ARBA00002965"/>
    </source>
</evidence>
<feature type="domain" description="Opiodes neuropeptide" evidence="12">
    <location>
        <begin position="203"/>
        <end position="231"/>
    </location>
</feature>
<protein>
    <recommendedName>
        <fullName evidence="15">Corticotropin</fullName>
    </recommendedName>
</protein>
<keyword evidence="8 10" id="KW-0732">Signal</keyword>
<dbReference type="AlphaFoldDB" id="A0AAY4B2D5"/>
<reference evidence="13" key="3">
    <citation type="submission" date="2025-09" db="UniProtKB">
        <authorList>
            <consortium name="Ensembl"/>
        </authorList>
    </citation>
    <scope>IDENTIFICATION</scope>
</reference>
<dbReference type="GO" id="GO:0005576">
    <property type="term" value="C:extracellular region"/>
    <property type="evidence" value="ECO:0007669"/>
    <property type="project" value="UniProtKB-SubCell"/>
</dbReference>
<keyword evidence="7" id="KW-0372">Hormone</keyword>
<dbReference type="Ensembl" id="ENSDCDT00010016012.1">
    <property type="protein sequence ID" value="ENSDCDP00010015163.1"/>
    <property type="gene ID" value="ENSDCDG00010006962.1"/>
</dbReference>
<dbReference type="SMART" id="SM01365">
    <property type="entry name" value="Op_neuropeptide"/>
    <property type="match status" value="1"/>
</dbReference>
<reference evidence="13 14" key="1">
    <citation type="submission" date="2020-06" db="EMBL/GenBank/DDBJ databases">
        <authorList>
            <consortium name="Wellcome Sanger Institute Data Sharing"/>
        </authorList>
    </citation>
    <scope>NUCLEOTIDE SEQUENCE [LARGE SCALE GENOMIC DNA]</scope>
</reference>
<evidence type="ECO:0000256" key="3">
    <source>
        <dbReference type="ARBA" id="ARBA00004613"/>
    </source>
</evidence>
<dbReference type="PRINTS" id="PR00383">
    <property type="entry name" value="MELANOCORTIN"/>
</dbReference>
<evidence type="ECO:0000259" key="11">
    <source>
        <dbReference type="SMART" id="SM01363"/>
    </source>
</evidence>
<dbReference type="GO" id="GO:0007218">
    <property type="term" value="P:neuropeptide signaling pathway"/>
    <property type="evidence" value="ECO:0007669"/>
    <property type="project" value="UniProtKB-KW"/>
</dbReference>
<sequence length="231" mass="25788">MLCHLLAVAVLHACGPAVYAQCWERAQCKDLSSPDTILECLQMCRPEWELSESSQSSSEEEAEEVDKEKMVALRLLMSALVQAEPAQGNTPVPSSTPGPVGHGAARRAYVMEHFRWGKPIGRKRRPVKVYNSGVPKETQDGEDGRADSGEAVPLVQNLGEVDTETVMQSQHPRSVQKDIKVIPTITYRINHFRWNRPSAGKRYGGFMRPWSDQSQKPLLTLLRNVIIKDGQ</sequence>
<comment type="function">
    <text evidence="2">Endogenous opiate.</text>
</comment>
<dbReference type="InterPro" id="IPR050878">
    <property type="entry name" value="POMC-derived_peptides"/>
</dbReference>
<proteinExistence type="inferred from homology"/>
<feature type="signal peptide" evidence="10">
    <location>
        <begin position="1"/>
        <end position="20"/>
    </location>
</feature>
<dbReference type="Pfam" id="PF00976">
    <property type="entry name" value="ACTH_domain"/>
    <property type="match status" value="2"/>
</dbReference>
<accession>A0AAY4B2D5</accession>
<evidence type="ECO:0000256" key="4">
    <source>
        <dbReference type="ARBA" id="ARBA00005832"/>
    </source>
</evidence>
<dbReference type="Pfam" id="PF08035">
    <property type="entry name" value="Op_neuropeptide"/>
    <property type="match status" value="1"/>
</dbReference>
<feature type="chain" id="PRO_5044288907" description="Corticotropin" evidence="10">
    <location>
        <begin position="21"/>
        <end position="231"/>
    </location>
</feature>
<comment type="function">
    <text evidence="1">Stimulates the adrenal glands to release cortisol.</text>
</comment>
<feature type="domain" description="Pro-opiomelanocortin/corticotropin ACTH central region" evidence="11">
    <location>
        <begin position="186"/>
        <end position="222"/>
    </location>
</feature>
<dbReference type="InterPro" id="IPR001941">
    <property type="entry name" value="PMOC"/>
</dbReference>
<organism evidence="13 14">
    <name type="scientific">Denticeps clupeoides</name>
    <name type="common">denticle herring</name>
    <dbReference type="NCBI Taxonomy" id="299321"/>
    <lineage>
        <taxon>Eukaryota</taxon>
        <taxon>Metazoa</taxon>
        <taxon>Chordata</taxon>
        <taxon>Craniata</taxon>
        <taxon>Vertebrata</taxon>
        <taxon>Euteleostomi</taxon>
        <taxon>Actinopterygii</taxon>
        <taxon>Neopterygii</taxon>
        <taxon>Teleostei</taxon>
        <taxon>Clupei</taxon>
        <taxon>Clupeiformes</taxon>
        <taxon>Denticipitoidei</taxon>
        <taxon>Denticipitidae</taxon>
        <taxon>Denticeps</taxon>
    </lineage>
</organism>
<keyword evidence="9" id="KW-0257">Endorphin</keyword>
<dbReference type="PANTHER" id="PTHR11416">
    <property type="entry name" value="PRO-OPIOMELANOCORTIN"/>
    <property type="match status" value="1"/>
</dbReference>
<dbReference type="Pfam" id="PF08384">
    <property type="entry name" value="NPP"/>
    <property type="match status" value="1"/>
</dbReference>
<evidence type="ECO:0000256" key="10">
    <source>
        <dbReference type="SAM" id="SignalP"/>
    </source>
</evidence>
<dbReference type="SMART" id="SM01363">
    <property type="entry name" value="ACTH_domain"/>
    <property type="match status" value="2"/>
</dbReference>
<dbReference type="RefSeq" id="XP_028808964.1">
    <property type="nucleotide sequence ID" value="XM_028953131.1"/>
</dbReference>
<evidence type="ECO:0000256" key="6">
    <source>
        <dbReference type="ARBA" id="ARBA00022685"/>
    </source>
</evidence>
<evidence type="ECO:0000256" key="8">
    <source>
        <dbReference type="ARBA" id="ARBA00022729"/>
    </source>
</evidence>
<dbReference type="InterPro" id="IPR013531">
    <property type="entry name" value="Mcrtin_ACTH_cent"/>
</dbReference>
<gene>
    <name evidence="13" type="primary">LOC114763432</name>
</gene>
<keyword evidence="5" id="KW-0964">Secreted</keyword>
<comment type="similarity">
    <text evidence="4">Belongs to the POMC family.</text>
</comment>